<sequence length="329" mass="36877">MMMERFSQPTNDHLALVSNASNHKYPTQSSESPQSSNQPSIADNFQLGTGSTSTNNLIESITNILALLNQSFKAHLPQMNNQLRTSSNERNKATAQDDRVVVQDVCGRYNVNNPGIPFQRNNARGVVGTGNVRGQNRVGNMNPGQAKPIMYYNCKGIGHIARECPQPKCPLDSDYFKDKMLLMNAHENGVVLDEEQLLFLAGEQVTNFDDDVDDLVLNVDHVFEANQCDAFDSDVDEAPTTQSMFMANLISEEAGASYDSNIPSEVQDRKYNSDYEDKYHEVHEMQSDVQHNYVVDSDPDYMSDSNIIPYDQYMEDNKEHVVQSNVSSV</sequence>
<accession>A0ABQ5CD71</accession>
<dbReference type="InterPro" id="IPR036875">
    <property type="entry name" value="Znf_CCHC_sf"/>
</dbReference>
<protein>
    <submittedName>
        <fullName evidence="3">Retrovirus-related pol polyprotein from transposon TNT 1-94</fullName>
    </submittedName>
</protein>
<dbReference type="EMBL" id="BQNB010014103">
    <property type="protein sequence ID" value="GJT24048.1"/>
    <property type="molecule type" value="Genomic_DNA"/>
</dbReference>
<evidence type="ECO:0000259" key="2">
    <source>
        <dbReference type="Pfam" id="PF00098"/>
    </source>
</evidence>
<dbReference type="Gene3D" id="4.10.60.10">
    <property type="entry name" value="Zinc finger, CCHC-type"/>
    <property type="match status" value="1"/>
</dbReference>
<dbReference type="Proteomes" id="UP001151760">
    <property type="component" value="Unassembled WGS sequence"/>
</dbReference>
<dbReference type="SUPFAM" id="SSF57756">
    <property type="entry name" value="Retrovirus zinc finger-like domains"/>
    <property type="match status" value="1"/>
</dbReference>
<feature type="region of interest" description="Disordered" evidence="1">
    <location>
        <begin position="23"/>
        <end position="48"/>
    </location>
</feature>
<feature type="domain" description="CCHC-type" evidence="2">
    <location>
        <begin position="152"/>
        <end position="166"/>
    </location>
</feature>
<comment type="caution">
    <text evidence="3">The sequence shown here is derived from an EMBL/GenBank/DDBJ whole genome shotgun (WGS) entry which is preliminary data.</text>
</comment>
<reference evidence="3" key="1">
    <citation type="journal article" date="2022" name="Int. J. Mol. Sci.">
        <title>Draft Genome of Tanacetum Coccineum: Genomic Comparison of Closely Related Tanacetum-Family Plants.</title>
        <authorList>
            <person name="Yamashiro T."/>
            <person name="Shiraishi A."/>
            <person name="Nakayama K."/>
            <person name="Satake H."/>
        </authorList>
    </citation>
    <scope>NUCLEOTIDE SEQUENCE</scope>
</reference>
<dbReference type="InterPro" id="IPR001878">
    <property type="entry name" value="Znf_CCHC"/>
</dbReference>
<evidence type="ECO:0000256" key="1">
    <source>
        <dbReference type="SAM" id="MobiDB-lite"/>
    </source>
</evidence>
<evidence type="ECO:0000313" key="3">
    <source>
        <dbReference type="EMBL" id="GJT24048.1"/>
    </source>
</evidence>
<reference evidence="3" key="2">
    <citation type="submission" date="2022-01" db="EMBL/GenBank/DDBJ databases">
        <authorList>
            <person name="Yamashiro T."/>
            <person name="Shiraishi A."/>
            <person name="Satake H."/>
            <person name="Nakayama K."/>
        </authorList>
    </citation>
    <scope>NUCLEOTIDE SEQUENCE</scope>
</reference>
<gene>
    <name evidence="3" type="ORF">Tco_0893985</name>
</gene>
<proteinExistence type="predicted"/>
<name>A0ABQ5CD71_9ASTR</name>
<dbReference type="Pfam" id="PF00098">
    <property type="entry name" value="zf-CCHC"/>
    <property type="match status" value="1"/>
</dbReference>
<organism evidence="3 4">
    <name type="scientific">Tanacetum coccineum</name>
    <dbReference type="NCBI Taxonomy" id="301880"/>
    <lineage>
        <taxon>Eukaryota</taxon>
        <taxon>Viridiplantae</taxon>
        <taxon>Streptophyta</taxon>
        <taxon>Embryophyta</taxon>
        <taxon>Tracheophyta</taxon>
        <taxon>Spermatophyta</taxon>
        <taxon>Magnoliopsida</taxon>
        <taxon>eudicotyledons</taxon>
        <taxon>Gunneridae</taxon>
        <taxon>Pentapetalae</taxon>
        <taxon>asterids</taxon>
        <taxon>campanulids</taxon>
        <taxon>Asterales</taxon>
        <taxon>Asteraceae</taxon>
        <taxon>Asteroideae</taxon>
        <taxon>Anthemideae</taxon>
        <taxon>Anthemidinae</taxon>
        <taxon>Tanacetum</taxon>
    </lineage>
</organism>
<evidence type="ECO:0000313" key="4">
    <source>
        <dbReference type="Proteomes" id="UP001151760"/>
    </source>
</evidence>
<keyword evidence="4" id="KW-1185">Reference proteome</keyword>
<feature type="compositionally biased region" description="Low complexity" evidence="1">
    <location>
        <begin position="26"/>
        <end position="40"/>
    </location>
</feature>